<keyword evidence="3" id="KW-1185">Reference proteome</keyword>
<organism evidence="2 3">
    <name type="scientific">Cucurbita argyrosperma subsp. sororia</name>
    <dbReference type="NCBI Taxonomy" id="37648"/>
    <lineage>
        <taxon>Eukaryota</taxon>
        <taxon>Viridiplantae</taxon>
        <taxon>Streptophyta</taxon>
        <taxon>Embryophyta</taxon>
        <taxon>Tracheophyta</taxon>
        <taxon>Spermatophyta</taxon>
        <taxon>Magnoliopsida</taxon>
        <taxon>eudicotyledons</taxon>
        <taxon>Gunneridae</taxon>
        <taxon>Pentapetalae</taxon>
        <taxon>rosids</taxon>
        <taxon>fabids</taxon>
        <taxon>Cucurbitales</taxon>
        <taxon>Cucurbitaceae</taxon>
        <taxon>Cucurbiteae</taxon>
        <taxon>Cucurbita</taxon>
    </lineage>
</organism>
<evidence type="ECO:0000313" key="3">
    <source>
        <dbReference type="Proteomes" id="UP000685013"/>
    </source>
</evidence>
<accession>A0AAV6NYA1</accession>
<feature type="compositionally biased region" description="Basic residues" evidence="1">
    <location>
        <begin position="43"/>
        <end position="55"/>
    </location>
</feature>
<feature type="compositionally biased region" description="Basic and acidic residues" evidence="1">
    <location>
        <begin position="72"/>
        <end position="95"/>
    </location>
</feature>
<evidence type="ECO:0000313" key="2">
    <source>
        <dbReference type="EMBL" id="KAG6603318.1"/>
    </source>
</evidence>
<dbReference type="Proteomes" id="UP000685013">
    <property type="component" value="Chromosome 3"/>
</dbReference>
<proteinExistence type="predicted"/>
<feature type="compositionally biased region" description="Basic and acidic residues" evidence="1">
    <location>
        <begin position="56"/>
        <end position="65"/>
    </location>
</feature>
<dbReference type="EMBL" id="JAGKQH010000003">
    <property type="protein sequence ID" value="KAG6603318.1"/>
    <property type="molecule type" value="Genomic_DNA"/>
</dbReference>
<feature type="non-terminal residue" evidence="2">
    <location>
        <position position="1"/>
    </location>
</feature>
<comment type="caution">
    <text evidence="2">The sequence shown here is derived from an EMBL/GenBank/DDBJ whole genome shotgun (WGS) entry which is preliminary data.</text>
</comment>
<reference evidence="2 3" key="1">
    <citation type="journal article" date="2021" name="Hortic Res">
        <title>The domestication of Cucurbita argyrosperma as revealed by the genome of its wild relative.</title>
        <authorList>
            <person name="Barrera-Redondo J."/>
            <person name="Sanchez-de la Vega G."/>
            <person name="Aguirre-Liguori J.A."/>
            <person name="Castellanos-Morales G."/>
            <person name="Gutierrez-Guerrero Y.T."/>
            <person name="Aguirre-Dugua X."/>
            <person name="Aguirre-Planter E."/>
            <person name="Tenaillon M.I."/>
            <person name="Lira-Saade R."/>
            <person name="Eguiarte L.E."/>
        </authorList>
    </citation>
    <scope>NUCLEOTIDE SEQUENCE [LARGE SCALE GENOMIC DNA]</scope>
    <source>
        <strain evidence="2">JBR-2021</strain>
    </source>
</reference>
<dbReference type="AlphaFoldDB" id="A0AAV6NYA1"/>
<feature type="compositionally biased region" description="Basic residues" evidence="1">
    <location>
        <begin position="140"/>
        <end position="151"/>
    </location>
</feature>
<feature type="region of interest" description="Disordered" evidence="1">
    <location>
        <begin position="36"/>
        <end position="151"/>
    </location>
</feature>
<protein>
    <submittedName>
        <fullName evidence="2">Uncharacterized protein</fullName>
    </submittedName>
</protein>
<sequence length="151" mass="16268">MIVIELDSQRVGISQILLLQAAQLLYRVKEGWRGGGARAWAAQRKRGARRARRKGERGAADTKGEGRKRREAKTPAESRNTERGQREARAQEELARGAGRTTSNNEGKGAGEMDEGATRGPAQPGTGTHGGGRTELGGRRGGRRRGQNGDI</sequence>
<gene>
    <name evidence="2" type="ORF">SDJN03_03927</name>
</gene>
<evidence type="ECO:0000256" key="1">
    <source>
        <dbReference type="SAM" id="MobiDB-lite"/>
    </source>
</evidence>
<name>A0AAV6NYA1_9ROSI</name>